<comment type="caution">
    <text evidence="1">The sequence shown here is derived from an EMBL/GenBank/DDBJ whole genome shotgun (WGS) entry which is preliminary data.</text>
</comment>
<protein>
    <submittedName>
        <fullName evidence="1">Uncharacterized protein</fullName>
    </submittedName>
</protein>
<name>A0A4C1X0B8_EUMVA</name>
<reference evidence="1 2" key="1">
    <citation type="journal article" date="2019" name="Commun. Biol.">
        <title>The bagworm genome reveals a unique fibroin gene that provides high tensile strength.</title>
        <authorList>
            <person name="Kono N."/>
            <person name="Nakamura H."/>
            <person name="Ohtoshi R."/>
            <person name="Tomita M."/>
            <person name="Numata K."/>
            <person name="Arakawa K."/>
        </authorList>
    </citation>
    <scope>NUCLEOTIDE SEQUENCE [LARGE SCALE GENOMIC DNA]</scope>
</reference>
<dbReference type="EMBL" id="BGZK01000678">
    <property type="protein sequence ID" value="GBP55779.1"/>
    <property type="molecule type" value="Genomic_DNA"/>
</dbReference>
<evidence type="ECO:0000313" key="1">
    <source>
        <dbReference type="EMBL" id="GBP55779.1"/>
    </source>
</evidence>
<sequence length="97" mass="10769">MRFVYATTYICTRNRIMKCIQVAIALHTFAPFVVDIPKCLLGSNFICCFVLLIVGVPRCESRVHRDCTPLEMCMRVKYVSFHFIGACDSSAGGLAAG</sequence>
<dbReference type="AlphaFoldDB" id="A0A4C1X0B8"/>
<proteinExistence type="predicted"/>
<accession>A0A4C1X0B8</accession>
<dbReference type="Proteomes" id="UP000299102">
    <property type="component" value="Unassembled WGS sequence"/>
</dbReference>
<organism evidence="1 2">
    <name type="scientific">Eumeta variegata</name>
    <name type="common">Bagworm moth</name>
    <name type="synonym">Eumeta japonica</name>
    <dbReference type="NCBI Taxonomy" id="151549"/>
    <lineage>
        <taxon>Eukaryota</taxon>
        <taxon>Metazoa</taxon>
        <taxon>Ecdysozoa</taxon>
        <taxon>Arthropoda</taxon>
        <taxon>Hexapoda</taxon>
        <taxon>Insecta</taxon>
        <taxon>Pterygota</taxon>
        <taxon>Neoptera</taxon>
        <taxon>Endopterygota</taxon>
        <taxon>Lepidoptera</taxon>
        <taxon>Glossata</taxon>
        <taxon>Ditrysia</taxon>
        <taxon>Tineoidea</taxon>
        <taxon>Psychidae</taxon>
        <taxon>Oiketicinae</taxon>
        <taxon>Eumeta</taxon>
    </lineage>
</organism>
<evidence type="ECO:0000313" key="2">
    <source>
        <dbReference type="Proteomes" id="UP000299102"/>
    </source>
</evidence>
<keyword evidence="2" id="KW-1185">Reference proteome</keyword>
<gene>
    <name evidence="1" type="ORF">EVAR_50194_1</name>
</gene>